<feature type="compositionally biased region" description="Polar residues" evidence="1">
    <location>
        <begin position="559"/>
        <end position="570"/>
    </location>
</feature>
<sequence length="1078" mass="118505">MLRRNSSKNTQSRRPLGRSKSTNSIARNPVHELVSIEPITAQRDAYIAANLSYHRAQAKGKGGQEVVMMPRDLSRAALARRNSFASGPDLISCSSPVHRNDSVAASPKIHRQQSVRFAGPNAKPRRALAARASMNSVAPKTTSLVLHGTAYAENQPPGTGPLINKKLRKHASVQNYRHTPRTDNSTYTLEDEVISMPPSYRKLRKSRSMYTSSFSQTPSHFSNGGSVDRFKEWLTTPGHTLTKENKSLAPELRAPKSMSFIRGHHGRSHARTSSSYAEKDLAAHLAREELRAQSEHSNRLKSQPSLFFRSKHRRHQSSIGFPRTLRNSSENSAAISSAFSGETLSISKQVGLRTTARKVSKSLKSRIKGLFGRPKSADDAADYAQDQQCDNHSDVDSCFRVNESATLTQEASMSRVPSHLPSFHAVPSNQQLKSRQGSFESIRGEDQAVAEDKSRVTSWTNSTTNTATSYGVQGNWESQHLAAIREIGVHVPPITLTHAPNQRTKASSEATVTIRGPLVDSQRVYSALLKRMEEARQQGKQSMQLASLENRRIHHLESLDSSPTKNQSQRTLREGSSHTIRCVQDDDDVFRDNRRESISSCKSTGSTESVIRHRPISQGVSTYKAFPNPTAGDGLGLSPGKRGATSGVNLELPNALPTRNSAFFGSPTCHLFRTASPYRRALRENIKAAQEHNQAPVPNTKYLGSLSALSLPTRRPSPDGSEKDIQETYAESVYSCTSDGKKATDHRQCDTFAARNFTELSGNSEHGAATIFVNAPVYRPHLPSNHKRDISSASSVEWKTWLSANVSKLETPSTTLKTDFPEDSTDVRRPFGHVREEAEIEPEGDAVKGEDNKSVTSHAALPLKLVDIPASVQTASTPGSQQPAERWRRRSHVSNENTPPTLDRSKELFPKETPLMPSRSNLCNVPTATNVNATASMESCSRNATELPRMRSFNTLGKPSPTREEILHKRRSRTRLRKGDAPSAKSSPGLTAAVERQFGITKTGSPGWAWPGQSGTPDTPQTEAGSNMDGKGLGTRHEVDPQVMGSKKMVDLFLSSRRKRIGSGTRRRSSDSFAPAFI</sequence>
<feature type="region of interest" description="Disordered" evidence="1">
    <location>
        <begin position="621"/>
        <end position="642"/>
    </location>
</feature>
<evidence type="ECO:0000313" key="3">
    <source>
        <dbReference type="Proteomes" id="UP001338125"/>
    </source>
</evidence>
<feature type="region of interest" description="Disordered" evidence="1">
    <location>
        <begin position="292"/>
        <end position="327"/>
    </location>
</feature>
<feature type="compositionally biased region" description="Basic residues" evidence="1">
    <location>
        <begin position="1058"/>
        <end position="1067"/>
    </location>
</feature>
<feature type="region of interest" description="Disordered" evidence="1">
    <location>
        <begin position="1058"/>
        <end position="1078"/>
    </location>
</feature>
<feature type="region of interest" description="Disordered" evidence="1">
    <location>
        <begin position="556"/>
        <end position="579"/>
    </location>
</feature>
<feature type="compositionally biased region" description="Polar residues" evidence="1">
    <location>
        <begin position="7"/>
        <end position="26"/>
    </location>
</feature>
<feature type="region of interest" description="Disordered" evidence="1">
    <location>
        <begin position="440"/>
        <end position="460"/>
    </location>
</feature>
<name>A0ABR0S8X3_9HYPO</name>
<feature type="region of interest" description="Disordered" evidence="1">
    <location>
        <begin position="952"/>
        <end position="1038"/>
    </location>
</feature>
<feature type="region of interest" description="Disordered" evidence="1">
    <location>
        <begin position="1"/>
        <end position="26"/>
    </location>
</feature>
<reference evidence="2 3" key="1">
    <citation type="submission" date="2024-01" db="EMBL/GenBank/DDBJ databases">
        <title>Complete genome of Cladobotryum mycophilum ATHUM6906.</title>
        <authorList>
            <person name="Christinaki A.C."/>
            <person name="Myridakis A.I."/>
            <person name="Kouvelis V.N."/>
        </authorList>
    </citation>
    <scope>NUCLEOTIDE SEQUENCE [LARGE SCALE GENOMIC DNA]</scope>
    <source>
        <strain evidence="2 3">ATHUM6906</strain>
    </source>
</reference>
<dbReference type="EMBL" id="JAVFKD010000015">
    <property type="protein sequence ID" value="KAK5988617.1"/>
    <property type="molecule type" value="Genomic_DNA"/>
</dbReference>
<protein>
    <submittedName>
        <fullName evidence="2">Uncharacterized protein</fullName>
    </submittedName>
</protein>
<feature type="compositionally biased region" description="Basic and acidic residues" evidence="1">
    <location>
        <begin position="442"/>
        <end position="455"/>
    </location>
</feature>
<evidence type="ECO:0000256" key="1">
    <source>
        <dbReference type="SAM" id="MobiDB-lite"/>
    </source>
</evidence>
<dbReference type="Proteomes" id="UP001338125">
    <property type="component" value="Unassembled WGS sequence"/>
</dbReference>
<gene>
    <name evidence="2" type="ORF">PT974_10103</name>
</gene>
<feature type="region of interest" description="Disordered" evidence="1">
    <location>
        <begin position="873"/>
        <end position="906"/>
    </location>
</feature>
<comment type="caution">
    <text evidence="2">The sequence shown here is derived from an EMBL/GenBank/DDBJ whole genome shotgun (WGS) entry which is preliminary data.</text>
</comment>
<keyword evidence="3" id="KW-1185">Reference proteome</keyword>
<proteinExistence type="predicted"/>
<feature type="compositionally biased region" description="Polar residues" evidence="1">
    <location>
        <begin position="1013"/>
        <end position="1025"/>
    </location>
</feature>
<organism evidence="2 3">
    <name type="scientific">Cladobotryum mycophilum</name>
    <dbReference type="NCBI Taxonomy" id="491253"/>
    <lineage>
        <taxon>Eukaryota</taxon>
        <taxon>Fungi</taxon>
        <taxon>Dikarya</taxon>
        <taxon>Ascomycota</taxon>
        <taxon>Pezizomycotina</taxon>
        <taxon>Sordariomycetes</taxon>
        <taxon>Hypocreomycetidae</taxon>
        <taxon>Hypocreales</taxon>
        <taxon>Hypocreaceae</taxon>
        <taxon>Cladobotryum</taxon>
    </lineage>
</organism>
<feature type="compositionally biased region" description="Polar residues" evidence="1">
    <location>
        <begin position="873"/>
        <end position="883"/>
    </location>
</feature>
<evidence type="ECO:0000313" key="2">
    <source>
        <dbReference type="EMBL" id="KAK5988617.1"/>
    </source>
</evidence>
<accession>A0ABR0S8X3</accession>